<organism evidence="2 3">
    <name type="scientific">Salibacterium qingdaonense</name>
    <dbReference type="NCBI Taxonomy" id="266892"/>
    <lineage>
        <taxon>Bacteria</taxon>
        <taxon>Bacillati</taxon>
        <taxon>Bacillota</taxon>
        <taxon>Bacilli</taxon>
        <taxon>Bacillales</taxon>
        <taxon>Bacillaceae</taxon>
    </lineage>
</organism>
<dbReference type="EMBL" id="FOTY01000045">
    <property type="protein sequence ID" value="SFM41271.1"/>
    <property type="molecule type" value="Genomic_DNA"/>
</dbReference>
<dbReference type="RefSeq" id="WP_090928803.1">
    <property type="nucleotide sequence ID" value="NZ_FOTY01000045.1"/>
</dbReference>
<sequence length="132" mass="15624">MNIYDALQHVPLKKRMYFLWKHDLEFDKTRQKKTEQQFLKSVEAKTMNPYIKWENSNEYQALLSILMKMKVIHDIEKVYKTVSDKAKEGDSKAIDTLLKIKKEIDQSAQVAEDLFRQPKDSKDKNEDDGLTI</sequence>
<feature type="region of interest" description="Disordered" evidence="1">
    <location>
        <begin position="111"/>
        <end position="132"/>
    </location>
</feature>
<dbReference type="AlphaFoldDB" id="A0A1I4QMK6"/>
<reference evidence="2 3" key="1">
    <citation type="submission" date="2016-10" db="EMBL/GenBank/DDBJ databases">
        <authorList>
            <person name="de Groot N.N."/>
        </authorList>
    </citation>
    <scope>NUCLEOTIDE SEQUENCE [LARGE SCALE GENOMIC DNA]</scope>
    <source>
        <strain evidence="2 3">CGMCC 1.6134</strain>
    </source>
</reference>
<dbReference type="Proteomes" id="UP000199668">
    <property type="component" value="Unassembled WGS sequence"/>
</dbReference>
<dbReference type="OrthoDB" id="2697242at2"/>
<keyword evidence="3" id="KW-1185">Reference proteome</keyword>
<gene>
    <name evidence="2" type="ORF">SAMN04488054_14515</name>
</gene>
<accession>A0A1I4QMK6</accession>
<evidence type="ECO:0000313" key="2">
    <source>
        <dbReference type="EMBL" id="SFM41271.1"/>
    </source>
</evidence>
<dbReference type="STRING" id="266892.SAMN04488054_14515"/>
<evidence type="ECO:0000313" key="3">
    <source>
        <dbReference type="Proteomes" id="UP000199668"/>
    </source>
</evidence>
<name>A0A1I4QMK6_9BACI</name>
<evidence type="ECO:0000256" key="1">
    <source>
        <dbReference type="SAM" id="MobiDB-lite"/>
    </source>
</evidence>
<proteinExistence type="predicted"/>
<protein>
    <submittedName>
        <fullName evidence="2">Uncharacterized protein</fullName>
    </submittedName>
</protein>
<feature type="compositionally biased region" description="Basic and acidic residues" evidence="1">
    <location>
        <begin position="113"/>
        <end position="132"/>
    </location>
</feature>